<feature type="compositionally biased region" description="Polar residues" evidence="1">
    <location>
        <begin position="537"/>
        <end position="550"/>
    </location>
</feature>
<dbReference type="AlphaFoldDB" id="A0A2P0QJY2"/>
<dbReference type="Pfam" id="PF04730">
    <property type="entry name" value="Agro_virD5"/>
    <property type="match status" value="2"/>
</dbReference>
<dbReference type="InterPro" id="IPR006819">
    <property type="entry name" value="Agro_VirD5"/>
</dbReference>
<feature type="compositionally biased region" description="Basic and acidic residues" evidence="1">
    <location>
        <begin position="686"/>
        <end position="696"/>
    </location>
</feature>
<protein>
    <submittedName>
        <fullName evidence="2">Virulence protein VirD5</fullName>
    </submittedName>
</protein>
<feature type="region of interest" description="Disordered" evidence="1">
    <location>
        <begin position="537"/>
        <end position="569"/>
    </location>
</feature>
<feature type="region of interest" description="Disordered" evidence="1">
    <location>
        <begin position="844"/>
        <end position="882"/>
    </location>
</feature>
<proteinExistence type="predicted"/>
<dbReference type="PIRSF" id="PIRSF035823">
    <property type="entry name" value="Agro_virD5"/>
    <property type="match status" value="1"/>
</dbReference>
<sequence length="882" mass="98517">MHFSKDRGPHRHSLRNDLNGAIRFRRHVAVQQSVRQIPIGPLRGVGMTGKSKVHIRGSADALPDVPGGSTTAPFLTEPSRDQVDASFEVQTDYSQSTSVSFTYDGVGLGPAERAAYENWCEPGRPTWKDLIIKARVDPIDDVTWLRDLEEDTPSTFRYEGMPLGIGERQAYENWQEDAQPTWEDLVVSARLTELGRPHGITGEYTSLAGSKNTSSISLKRKRSNLIDDENSSGSFSYDGMKLGEAERSAYGDWAEAEPPTWKDLVLRARVSSINDSAWLFDSQTSSSSFEYNGVPLGEPERQALRQWQGDAQPTWEDLVVNARMAELCHAGWIEGQKGCFEERGEALPASERGSQRPIGQRTDSSDSFVYDGTRLGAPERTAYERWSKRERPTWEDLILDAHQARTESDAVTTQAIGQSSSPVFLYEGKSLGDRERKAYEKWRQPAQPRWQNLVVNARLAEIDPSAWIADERDPLDDSDALGRPSYTSLTDRSDVPLDDQSIYRRSDLVREQVPESSQRQFAACSESETRPVQWFTASGSDANNTENITASDPVDRTGGVKRLGSKSDRTVTASIHDVNSSTRRPLLNEFGSEAPRPSPEKTVRLRSDNIGTYGSRKNERARLATETGAYESEHIFGFKAVHDTARATKEGRRLERPMPAYLEDKGLHRQHIGTGRGRTKLVGRGWPDDTSYRSDQRATLSDPVARSEGATASNGYQLNQLGYAHQLASDGLQSESPDGVALPIQVATTSYNYTVSRDPVLVPPDKNEAPQLLHLGPRGQTEAVLARETALTGKWPTLEREQQVYREFLALYDVKKDLEAKSVGVRRKKKEVISALDRTARLISTSPSKARSKAETEKAIDELDDRRVYDPRDRAQDKAFKR</sequence>
<feature type="region of interest" description="Disordered" evidence="1">
    <location>
        <begin position="346"/>
        <end position="371"/>
    </location>
</feature>
<dbReference type="SMART" id="SM00795">
    <property type="entry name" value="Agro_virD5"/>
    <property type="match status" value="1"/>
</dbReference>
<organism evidence="2">
    <name type="scientific">Agrobacterium tumefaciens</name>
    <dbReference type="NCBI Taxonomy" id="358"/>
    <lineage>
        <taxon>Bacteria</taxon>
        <taxon>Pseudomonadati</taxon>
        <taxon>Pseudomonadota</taxon>
        <taxon>Alphaproteobacteria</taxon>
        <taxon>Hyphomicrobiales</taxon>
        <taxon>Rhizobiaceae</taxon>
        <taxon>Rhizobium/Agrobacterium group</taxon>
        <taxon>Agrobacterium</taxon>
        <taxon>Agrobacterium tumefaciens complex</taxon>
    </lineage>
</organism>
<dbReference type="EMBL" id="KX388536">
    <property type="protein sequence ID" value="ARU12580.1"/>
    <property type="molecule type" value="Genomic_DNA"/>
</dbReference>
<accession>A0A2P0QJY2</accession>
<keyword evidence="2" id="KW-0614">Plasmid</keyword>
<feature type="region of interest" description="Disordered" evidence="1">
    <location>
        <begin position="470"/>
        <end position="494"/>
    </location>
</feature>
<evidence type="ECO:0000256" key="1">
    <source>
        <dbReference type="SAM" id="MobiDB-lite"/>
    </source>
</evidence>
<gene>
    <name evidence="2" type="primary">virD5</name>
    <name evidence="2" type="ORF">AgrTiChry5_170</name>
</gene>
<reference evidence="2" key="1">
    <citation type="journal article" date="2018" name="Plasmid">
        <title>Complete sequence of the tumor-inducing plasmid pTiChry5 from the hypervirulent Agrobacterium tumefaciens strain Chry5.</title>
        <authorList>
            <person name="Shao S."/>
            <person name="Zhang X."/>
            <person name="van Heusden G.P.H."/>
            <person name="Hooykaas P.J."/>
        </authorList>
    </citation>
    <scope>NUCLEOTIDE SEQUENCE</scope>
    <source>
        <strain evidence="2">Chry5</strain>
        <plasmid evidence="2">pTiChry5</plasmid>
    </source>
</reference>
<feature type="compositionally biased region" description="Basic and acidic residues" evidence="1">
    <location>
        <begin position="852"/>
        <end position="882"/>
    </location>
</feature>
<feature type="region of interest" description="Disordered" evidence="1">
    <location>
        <begin position="672"/>
        <end position="713"/>
    </location>
</feature>
<name>A0A2P0QJY2_AGRTU</name>
<evidence type="ECO:0000313" key="2">
    <source>
        <dbReference type="EMBL" id="ARU12580.1"/>
    </source>
</evidence>
<geneLocation type="plasmid" evidence="2">
    <name>pTiChry5</name>
</geneLocation>